<comment type="caution">
    <text evidence="1">The sequence shown here is derived from an EMBL/GenBank/DDBJ whole genome shotgun (WGS) entry which is preliminary data.</text>
</comment>
<evidence type="ECO:0000313" key="2">
    <source>
        <dbReference type="Proteomes" id="UP000019484"/>
    </source>
</evidence>
<dbReference type="Proteomes" id="UP000019484">
    <property type="component" value="Unassembled WGS sequence"/>
</dbReference>
<reference evidence="1 2" key="1">
    <citation type="submission" date="2013-03" db="EMBL/GenBank/DDBJ databases">
        <title>The Genome Sequence of Capronia coronata CBS 617.96.</title>
        <authorList>
            <consortium name="The Broad Institute Genomics Platform"/>
            <person name="Cuomo C."/>
            <person name="de Hoog S."/>
            <person name="Gorbushina A."/>
            <person name="Walker B."/>
            <person name="Young S.K."/>
            <person name="Zeng Q."/>
            <person name="Gargeya S."/>
            <person name="Fitzgerald M."/>
            <person name="Haas B."/>
            <person name="Abouelleil A."/>
            <person name="Allen A.W."/>
            <person name="Alvarado L."/>
            <person name="Arachchi H.M."/>
            <person name="Berlin A.M."/>
            <person name="Chapman S.B."/>
            <person name="Gainer-Dewar J."/>
            <person name="Goldberg J."/>
            <person name="Griggs A."/>
            <person name="Gujja S."/>
            <person name="Hansen M."/>
            <person name="Howarth C."/>
            <person name="Imamovic A."/>
            <person name="Ireland A."/>
            <person name="Larimer J."/>
            <person name="McCowan C."/>
            <person name="Murphy C."/>
            <person name="Pearson M."/>
            <person name="Poon T.W."/>
            <person name="Priest M."/>
            <person name="Roberts A."/>
            <person name="Saif S."/>
            <person name="Shea T."/>
            <person name="Sisk P."/>
            <person name="Sykes S."/>
            <person name="Wortman J."/>
            <person name="Nusbaum C."/>
            <person name="Birren B."/>
        </authorList>
    </citation>
    <scope>NUCLEOTIDE SEQUENCE [LARGE SCALE GENOMIC DNA]</scope>
    <source>
        <strain evidence="1 2">CBS 617.96</strain>
    </source>
</reference>
<protein>
    <submittedName>
        <fullName evidence="1">Uncharacterized protein</fullName>
    </submittedName>
</protein>
<accession>W9XG79</accession>
<sequence>MSSPPWLRSLNLIVSTPENALICTLCRRALRVHPRLVQQHLTEAHSISASRQTQVPDLGTLLLTDISELSARADFCPEDPSLTTTPGFACGHCSSRTTSQQLLRRHLSSQHNIKHLDTIADRDYRPVSLQQWTTSGSAGRQYWIVLAIPRAVTLTPLPTYRKRKRPLPLSHRKC</sequence>
<proteinExistence type="predicted"/>
<name>W9XG79_9EURO</name>
<evidence type="ECO:0000313" key="1">
    <source>
        <dbReference type="EMBL" id="EXJ79512.1"/>
    </source>
</evidence>
<dbReference type="OrthoDB" id="5050681at2759"/>
<keyword evidence="2" id="KW-1185">Reference proteome</keyword>
<gene>
    <name evidence="1" type="ORF">A1O1_08776</name>
</gene>
<dbReference type="RefSeq" id="XP_007727824.1">
    <property type="nucleotide sequence ID" value="XM_007729634.1"/>
</dbReference>
<dbReference type="GeneID" id="19163623"/>
<organism evidence="1 2">
    <name type="scientific">Capronia coronata CBS 617.96</name>
    <dbReference type="NCBI Taxonomy" id="1182541"/>
    <lineage>
        <taxon>Eukaryota</taxon>
        <taxon>Fungi</taxon>
        <taxon>Dikarya</taxon>
        <taxon>Ascomycota</taxon>
        <taxon>Pezizomycotina</taxon>
        <taxon>Eurotiomycetes</taxon>
        <taxon>Chaetothyriomycetidae</taxon>
        <taxon>Chaetothyriales</taxon>
        <taxon>Herpotrichiellaceae</taxon>
        <taxon>Capronia</taxon>
    </lineage>
</organism>
<dbReference type="HOGENOM" id="CLU_1539816_0_0_1"/>
<dbReference type="EMBL" id="AMWN01000009">
    <property type="protein sequence ID" value="EXJ79512.1"/>
    <property type="molecule type" value="Genomic_DNA"/>
</dbReference>
<dbReference type="AlphaFoldDB" id="W9XG79"/>